<dbReference type="Proteomes" id="UP000054279">
    <property type="component" value="Unassembled WGS sequence"/>
</dbReference>
<feature type="compositionally biased region" description="Basic residues" evidence="1">
    <location>
        <begin position="416"/>
        <end position="426"/>
    </location>
</feature>
<protein>
    <submittedName>
        <fullName evidence="2">Uncharacterized protein</fullName>
    </submittedName>
</protein>
<dbReference type="OrthoDB" id="2657487at2759"/>
<evidence type="ECO:0000256" key="1">
    <source>
        <dbReference type="SAM" id="MobiDB-lite"/>
    </source>
</evidence>
<feature type="compositionally biased region" description="Pro residues" evidence="1">
    <location>
        <begin position="1"/>
        <end position="10"/>
    </location>
</feature>
<sequence>MVGPEVPRPQYPADRRKPPPLSQDVRKANAKKAMDKEDAMQEEVDVLLDFVNKRVVELSEKYSKKDEYFRMCVYLTSKAEKQKRKGSPYNVFLHVTAEKENSELPIGQKMGLIDLVRSGSKKYEELTGAEKDEMMAVLEAYREGKEQGFRVGARSRGQVVWQTMQKLLNLRKQTGVSSFIFTARNNTAVQYKPHFYATDQASKDFVRLALRKDVMNTGCQYEGYLFNNLEGSASNRQARLTKLRNNCSQLIQNGLLRATGEKQIRIKYTDAGYDSLVQRHGFKLEGWPLHELKSPASISAIADLENLETLLENGDCEWVALTDEELRKHVTDYAVRKKPSKKKVKAVAKGSNSKRTVYKVINNTNDDDEDTDDEDSEEEPSEDQGQGEDEEEEDQNEEDNGRKRKSVTKDNGSARALKKRRVLAAQ</sequence>
<accession>A0A0C9UFF2</accession>
<dbReference type="HOGENOM" id="CLU_738039_0_0_1"/>
<feature type="compositionally biased region" description="Acidic residues" evidence="1">
    <location>
        <begin position="365"/>
        <end position="398"/>
    </location>
</feature>
<reference evidence="2 3" key="1">
    <citation type="submission" date="2014-06" db="EMBL/GenBank/DDBJ databases">
        <title>Evolutionary Origins and Diversification of the Mycorrhizal Mutualists.</title>
        <authorList>
            <consortium name="DOE Joint Genome Institute"/>
            <consortium name="Mycorrhizal Genomics Consortium"/>
            <person name="Kohler A."/>
            <person name="Kuo A."/>
            <person name="Nagy L.G."/>
            <person name="Floudas D."/>
            <person name="Copeland A."/>
            <person name="Barry K.W."/>
            <person name="Cichocki N."/>
            <person name="Veneault-Fourrey C."/>
            <person name="LaButti K."/>
            <person name="Lindquist E.A."/>
            <person name="Lipzen A."/>
            <person name="Lundell T."/>
            <person name="Morin E."/>
            <person name="Murat C."/>
            <person name="Riley R."/>
            <person name="Ohm R."/>
            <person name="Sun H."/>
            <person name="Tunlid A."/>
            <person name="Henrissat B."/>
            <person name="Grigoriev I.V."/>
            <person name="Hibbett D.S."/>
            <person name="Martin F."/>
        </authorList>
    </citation>
    <scope>NUCLEOTIDE SEQUENCE [LARGE SCALE GENOMIC DNA]</scope>
    <source>
        <strain evidence="2 3">SS14</strain>
    </source>
</reference>
<gene>
    <name evidence="2" type="ORF">M422DRAFT_54914</name>
</gene>
<feature type="compositionally biased region" description="Basic and acidic residues" evidence="1">
    <location>
        <begin position="24"/>
        <end position="37"/>
    </location>
</feature>
<evidence type="ECO:0000313" key="2">
    <source>
        <dbReference type="EMBL" id="KIJ27742.1"/>
    </source>
</evidence>
<dbReference type="EMBL" id="KN837325">
    <property type="protein sequence ID" value="KIJ27742.1"/>
    <property type="molecule type" value="Genomic_DNA"/>
</dbReference>
<feature type="region of interest" description="Disordered" evidence="1">
    <location>
        <begin position="355"/>
        <end position="426"/>
    </location>
</feature>
<evidence type="ECO:0000313" key="3">
    <source>
        <dbReference type="Proteomes" id="UP000054279"/>
    </source>
</evidence>
<feature type="region of interest" description="Disordered" evidence="1">
    <location>
        <begin position="1"/>
        <end position="37"/>
    </location>
</feature>
<keyword evidence="3" id="KW-1185">Reference proteome</keyword>
<proteinExistence type="predicted"/>
<organism evidence="2 3">
    <name type="scientific">Sphaerobolus stellatus (strain SS14)</name>
    <dbReference type="NCBI Taxonomy" id="990650"/>
    <lineage>
        <taxon>Eukaryota</taxon>
        <taxon>Fungi</taxon>
        <taxon>Dikarya</taxon>
        <taxon>Basidiomycota</taxon>
        <taxon>Agaricomycotina</taxon>
        <taxon>Agaricomycetes</taxon>
        <taxon>Phallomycetidae</taxon>
        <taxon>Geastrales</taxon>
        <taxon>Sphaerobolaceae</taxon>
        <taxon>Sphaerobolus</taxon>
    </lineage>
</organism>
<dbReference type="AlphaFoldDB" id="A0A0C9UFF2"/>
<name>A0A0C9UFF2_SPHS4</name>